<dbReference type="AlphaFoldDB" id="A0A3N0VTZ9"/>
<dbReference type="Proteomes" id="UP000295709">
    <property type="component" value="Unassembled WGS sequence"/>
</dbReference>
<accession>A0A3N0VTZ9</accession>
<proteinExistence type="predicted"/>
<dbReference type="RefSeq" id="WP_123263982.1">
    <property type="nucleotide sequence ID" value="NZ_RJTX01000004.1"/>
</dbReference>
<reference evidence="3 5" key="2">
    <citation type="submission" date="2019-03" db="EMBL/GenBank/DDBJ databases">
        <title>Genomic Encyclopedia of Archaeal and Bacterial Type Strains, Phase II (KMG-II): from individual species to whole genera.</title>
        <authorList>
            <person name="Goeker M."/>
        </authorList>
    </citation>
    <scope>NUCLEOTIDE SEQUENCE [LARGE SCALE GENOMIC DNA]</scope>
    <source>
        <strain evidence="3 5">DSM 15235</strain>
    </source>
</reference>
<sequence>MKSLYIIPFLALSLNIYAQERTSTGQIEDQEQIVKQAKERQLQLTKSLEENAPLKQAPNTLVSEQGLKVNTQENKTQPVNANNTGGKLLPNTASFEEMLSTIPNRQKTRKTSIDSRNTNNNVVGLPNTATLEEIKKTIPKN</sequence>
<evidence type="ECO:0000313" key="4">
    <source>
        <dbReference type="Proteomes" id="UP000269375"/>
    </source>
</evidence>
<protein>
    <submittedName>
        <fullName evidence="2">Uncharacterized protein</fullName>
    </submittedName>
</protein>
<name>A0A3N0VTZ9_9FLAO</name>
<comment type="caution">
    <text evidence="2">The sequence shown here is derived from an EMBL/GenBank/DDBJ whole genome shotgun (WGS) entry which is preliminary data.</text>
</comment>
<feature type="compositionally biased region" description="Polar residues" evidence="1">
    <location>
        <begin position="114"/>
        <end position="124"/>
    </location>
</feature>
<reference evidence="2 4" key="1">
    <citation type="submission" date="2018-11" db="EMBL/GenBank/DDBJ databases">
        <title>Proposal to divide the Flavobacteriaceae and reorganize its genera based on Amino Acid Identity values calculated from whole genome sequences.</title>
        <authorList>
            <person name="Nicholson A.C."/>
            <person name="Gulvik C.A."/>
            <person name="Whitney A.M."/>
            <person name="Humrighouse B.W."/>
            <person name="Bell M."/>
            <person name="Holmes B."/>
            <person name="Steigerwalt A."/>
            <person name="Villarma A."/>
            <person name="Sheth M."/>
            <person name="Batra D."/>
            <person name="Pryor J."/>
            <person name="Bernardet J.-F."/>
            <person name="Hugo C."/>
            <person name="Kampfer P."/>
            <person name="Newman J."/>
            <person name="Mcquiston J.R."/>
        </authorList>
    </citation>
    <scope>NUCLEOTIDE SEQUENCE [LARGE SCALE GENOMIC DNA]</scope>
    <source>
        <strain evidence="2 4">DSM 15235</strain>
    </source>
</reference>
<dbReference type="Proteomes" id="UP000269375">
    <property type="component" value="Unassembled WGS sequence"/>
</dbReference>
<gene>
    <name evidence="3" type="ORF">BCF50_2766</name>
    <name evidence="2" type="ORF">EGI05_15755</name>
</gene>
<dbReference type="EMBL" id="SOQW01000003">
    <property type="protein sequence ID" value="TDX91628.1"/>
    <property type="molecule type" value="Genomic_DNA"/>
</dbReference>
<organism evidence="2 4">
    <name type="scientific">Chryseobacterium daecheongense</name>
    <dbReference type="NCBI Taxonomy" id="192389"/>
    <lineage>
        <taxon>Bacteria</taxon>
        <taxon>Pseudomonadati</taxon>
        <taxon>Bacteroidota</taxon>
        <taxon>Flavobacteriia</taxon>
        <taxon>Flavobacteriales</taxon>
        <taxon>Weeksellaceae</taxon>
        <taxon>Chryseobacterium group</taxon>
        <taxon>Chryseobacterium</taxon>
    </lineage>
</organism>
<dbReference type="OrthoDB" id="1260658at2"/>
<evidence type="ECO:0000256" key="1">
    <source>
        <dbReference type="SAM" id="MobiDB-lite"/>
    </source>
</evidence>
<evidence type="ECO:0000313" key="5">
    <source>
        <dbReference type="Proteomes" id="UP000295709"/>
    </source>
</evidence>
<evidence type="ECO:0000313" key="2">
    <source>
        <dbReference type="EMBL" id="ROH95970.1"/>
    </source>
</evidence>
<keyword evidence="5" id="KW-1185">Reference proteome</keyword>
<dbReference type="EMBL" id="RJTX01000004">
    <property type="protein sequence ID" value="ROH95970.1"/>
    <property type="molecule type" value="Genomic_DNA"/>
</dbReference>
<feature type="region of interest" description="Disordered" evidence="1">
    <location>
        <begin position="103"/>
        <end position="124"/>
    </location>
</feature>
<evidence type="ECO:0000313" key="3">
    <source>
        <dbReference type="EMBL" id="TDX91628.1"/>
    </source>
</evidence>